<keyword evidence="1" id="KW-1133">Transmembrane helix</keyword>
<dbReference type="AlphaFoldDB" id="A0A6J4U8S4"/>
<keyword evidence="1" id="KW-0472">Membrane</keyword>
<dbReference type="EMBL" id="CADCWK010000007">
    <property type="protein sequence ID" value="CAA9541785.1"/>
    <property type="molecule type" value="Genomic_DNA"/>
</dbReference>
<keyword evidence="1" id="KW-0812">Transmembrane</keyword>
<feature type="transmembrane region" description="Helical" evidence="1">
    <location>
        <begin position="41"/>
        <end position="63"/>
    </location>
</feature>
<protein>
    <submittedName>
        <fullName evidence="2">Uncharacterized protein</fullName>
    </submittedName>
</protein>
<accession>A0A6J4U8S4</accession>
<organism evidence="2">
    <name type="scientific">uncultured Thermomicrobiales bacterium</name>
    <dbReference type="NCBI Taxonomy" id="1645740"/>
    <lineage>
        <taxon>Bacteria</taxon>
        <taxon>Pseudomonadati</taxon>
        <taxon>Thermomicrobiota</taxon>
        <taxon>Thermomicrobia</taxon>
        <taxon>Thermomicrobiales</taxon>
        <taxon>environmental samples</taxon>
    </lineage>
</organism>
<sequence>MSELQKHWHIYLIGIGAVMAWSGITFYGMGRSYREARALDVNVGLALTVLGLILLFAGIAAYMRRPDSQR</sequence>
<reference evidence="2" key="1">
    <citation type="submission" date="2020-02" db="EMBL/GenBank/DDBJ databases">
        <authorList>
            <person name="Meier V. D."/>
        </authorList>
    </citation>
    <scope>NUCLEOTIDE SEQUENCE</scope>
    <source>
        <strain evidence="2">AVDCRST_MAG33</strain>
    </source>
</reference>
<feature type="transmembrane region" description="Helical" evidence="1">
    <location>
        <begin position="9"/>
        <end position="29"/>
    </location>
</feature>
<gene>
    <name evidence="2" type="ORF">AVDCRST_MAG33-85</name>
</gene>
<name>A0A6J4U8S4_9BACT</name>
<proteinExistence type="predicted"/>
<evidence type="ECO:0000256" key="1">
    <source>
        <dbReference type="SAM" id="Phobius"/>
    </source>
</evidence>
<evidence type="ECO:0000313" key="2">
    <source>
        <dbReference type="EMBL" id="CAA9541785.1"/>
    </source>
</evidence>